<feature type="coiled-coil region" evidence="1">
    <location>
        <begin position="50"/>
        <end position="77"/>
    </location>
</feature>
<keyword evidence="3" id="KW-1185">Reference proteome</keyword>
<evidence type="ECO:0000313" key="2">
    <source>
        <dbReference type="EMBL" id="KXN68585.1"/>
    </source>
</evidence>
<keyword evidence="1" id="KW-0175">Coiled coil</keyword>
<protein>
    <submittedName>
        <fullName evidence="2">Uncharacterized protein</fullName>
    </submittedName>
</protein>
<accession>A0A137P0K6</accession>
<dbReference type="AlphaFoldDB" id="A0A137P0K6"/>
<sequence>MRRGWVGVPVILLQNAISHMYDEEYNKIYGDQKMEFKIEELSPEELRLEIKALRKCNEKLTTEKNRLAEENKLLRANQHVHYPPTSNTHVKLVTRTPIVSTRPTRDSL</sequence>
<gene>
    <name evidence="2" type="ORF">CONCODRAFT_9183</name>
</gene>
<evidence type="ECO:0000256" key="1">
    <source>
        <dbReference type="SAM" id="Coils"/>
    </source>
</evidence>
<organism evidence="2 3">
    <name type="scientific">Conidiobolus coronatus (strain ATCC 28846 / CBS 209.66 / NRRL 28638)</name>
    <name type="common">Delacroixia coronata</name>
    <dbReference type="NCBI Taxonomy" id="796925"/>
    <lineage>
        <taxon>Eukaryota</taxon>
        <taxon>Fungi</taxon>
        <taxon>Fungi incertae sedis</taxon>
        <taxon>Zoopagomycota</taxon>
        <taxon>Entomophthoromycotina</taxon>
        <taxon>Entomophthoromycetes</taxon>
        <taxon>Entomophthorales</taxon>
        <taxon>Ancylistaceae</taxon>
        <taxon>Conidiobolus</taxon>
    </lineage>
</organism>
<dbReference type="EMBL" id="KQ964570">
    <property type="protein sequence ID" value="KXN68585.1"/>
    <property type="molecule type" value="Genomic_DNA"/>
</dbReference>
<name>A0A137P0K6_CONC2</name>
<proteinExistence type="predicted"/>
<evidence type="ECO:0000313" key="3">
    <source>
        <dbReference type="Proteomes" id="UP000070444"/>
    </source>
</evidence>
<dbReference type="Proteomes" id="UP000070444">
    <property type="component" value="Unassembled WGS sequence"/>
</dbReference>
<reference evidence="2 3" key="1">
    <citation type="journal article" date="2015" name="Genome Biol. Evol.">
        <title>Phylogenomic analyses indicate that early fungi evolved digesting cell walls of algal ancestors of land plants.</title>
        <authorList>
            <person name="Chang Y."/>
            <person name="Wang S."/>
            <person name="Sekimoto S."/>
            <person name="Aerts A.L."/>
            <person name="Choi C."/>
            <person name="Clum A."/>
            <person name="LaButti K.M."/>
            <person name="Lindquist E.A."/>
            <person name="Yee Ngan C."/>
            <person name="Ohm R.A."/>
            <person name="Salamov A.A."/>
            <person name="Grigoriev I.V."/>
            <person name="Spatafora J.W."/>
            <person name="Berbee M.L."/>
        </authorList>
    </citation>
    <scope>NUCLEOTIDE SEQUENCE [LARGE SCALE GENOMIC DNA]</scope>
    <source>
        <strain evidence="2 3">NRRL 28638</strain>
    </source>
</reference>